<evidence type="ECO:0000256" key="4">
    <source>
        <dbReference type="ARBA" id="ARBA00022833"/>
    </source>
</evidence>
<keyword evidence="3 5" id="KW-0863">Zinc-finger</keyword>
<evidence type="ECO:0000313" key="8">
    <source>
        <dbReference type="EMBL" id="KNC36298.1"/>
    </source>
</evidence>
<evidence type="ECO:0000313" key="9">
    <source>
        <dbReference type="Proteomes" id="UP000054566"/>
    </source>
</evidence>
<dbReference type="PROSITE" id="PS00028">
    <property type="entry name" value="ZINC_FINGER_C2H2_1"/>
    <property type="match status" value="7"/>
</dbReference>
<dbReference type="PANTHER" id="PTHR24409">
    <property type="entry name" value="ZINC FINGER PROTEIN 142"/>
    <property type="match status" value="1"/>
</dbReference>
<evidence type="ECO:0000256" key="6">
    <source>
        <dbReference type="SAM" id="MobiDB-lite"/>
    </source>
</evidence>
<dbReference type="OrthoDB" id="372803at2759"/>
<dbReference type="PROSITE" id="PS50157">
    <property type="entry name" value="ZINC_FINGER_C2H2_2"/>
    <property type="match status" value="5"/>
</dbReference>
<dbReference type="SUPFAM" id="SSF57667">
    <property type="entry name" value="beta-beta-alpha zinc fingers"/>
    <property type="match status" value="4"/>
</dbReference>
<dbReference type="GO" id="GO:0005634">
    <property type="term" value="C:nucleus"/>
    <property type="evidence" value="ECO:0007669"/>
    <property type="project" value="TreeGrafter"/>
</dbReference>
<dbReference type="FunFam" id="3.30.160.60:FF:000100">
    <property type="entry name" value="Zinc finger 45-like"/>
    <property type="match status" value="1"/>
</dbReference>
<feature type="region of interest" description="Disordered" evidence="6">
    <location>
        <begin position="102"/>
        <end position="144"/>
    </location>
</feature>
<dbReference type="GO" id="GO:0000981">
    <property type="term" value="F:DNA-binding transcription factor activity, RNA polymerase II-specific"/>
    <property type="evidence" value="ECO:0007669"/>
    <property type="project" value="TreeGrafter"/>
</dbReference>
<dbReference type="FunFam" id="3.30.160.60:FF:002138">
    <property type="entry name" value="Zinc finger transcription factor"/>
    <property type="match status" value="1"/>
</dbReference>
<reference evidence="9" key="2">
    <citation type="submission" date="2015-07" db="EMBL/GenBank/DDBJ databases">
        <title>The genome sequence of Plasmodium falciparum RAJ116.</title>
        <authorList>
            <consortium name="The Broad Institute Genome Sequencing Platform"/>
            <person name="Volkman S.K."/>
            <person name="Neafsey D.E."/>
            <person name="Dash A.P."/>
            <person name="Chitnis C.E."/>
            <person name="Hartl D.L."/>
            <person name="Young S.K."/>
            <person name="Kodira C.D."/>
            <person name="Zeng Q."/>
            <person name="Koehrsen M."/>
            <person name="Godfrey P."/>
            <person name="Alvarado L."/>
            <person name="Berlin A."/>
            <person name="Borenstein D."/>
            <person name="Chen Z."/>
            <person name="Engels R."/>
            <person name="Freedman E."/>
            <person name="Gellesch M."/>
            <person name="Goldberg J."/>
            <person name="Griggs A."/>
            <person name="Gujja S."/>
            <person name="Heiman D."/>
            <person name="Hepburn T."/>
            <person name="Howarth C."/>
            <person name="Jen D."/>
            <person name="Larson L."/>
            <person name="Lewis B."/>
            <person name="Mehta T."/>
            <person name="Park D."/>
            <person name="Pearson M."/>
            <person name="Roberts A."/>
            <person name="Saif S."/>
            <person name="Shea T."/>
            <person name="Shenoy N."/>
            <person name="Sisk P."/>
            <person name="Stolte C."/>
            <person name="Sykes S."/>
            <person name="Walk T."/>
            <person name="White J."/>
            <person name="Yandava C."/>
            <person name="Wirth D.F."/>
            <person name="Nusbaum C."/>
            <person name="Birren B."/>
        </authorList>
    </citation>
    <scope>NUCLEOTIDE SEQUENCE [LARGE SCALE GENOMIC DNA]</scope>
    <source>
        <strain evidence="9">RAJ116</strain>
    </source>
</reference>
<protein>
    <submittedName>
        <fullName evidence="8">Zinc finger transcription factor</fullName>
    </submittedName>
</protein>
<dbReference type="Pfam" id="PF00096">
    <property type="entry name" value="zf-C2H2"/>
    <property type="match status" value="2"/>
</dbReference>
<dbReference type="EMBL" id="GG664081">
    <property type="protein sequence ID" value="KNC36298.1"/>
    <property type="molecule type" value="Genomic_DNA"/>
</dbReference>
<evidence type="ECO:0000259" key="7">
    <source>
        <dbReference type="PROSITE" id="PS50157"/>
    </source>
</evidence>
<evidence type="ECO:0000256" key="3">
    <source>
        <dbReference type="ARBA" id="ARBA00022771"/>
    </source>
</evidence>
<dbReference type="AlphaFoldDB" id="A0A0L0CVG8"/>
<dbReference type="GO" id="GO:0000977">
    <property type="term" value="F:RNA polymerase II transcription regulatory region sequence-specific DNA binding"/>
    <property type="evidence" value="ECO:0007669"/>
    <property type="project" value="TreeGrafter"/>
</dbReference>
<evidence type="ECO:0000256" key="1">
    <source>
        <dbReference type="ARBA" id="ARBA00022723"/>
    </source>
</evidence>
<dbReference type="Proteomes" id="UP000054566">
    <property type="component" value="Unassembled WGS sequence"/>
</dbReference>
<name>A0A0L0CVG8_PLAFA</name>
<dbReference type="PANTHER" id="PTHR24409:SF295">
    <property type="entry name" value="AZ2-RELATED"/>
    <property type="match status" value="1"/>
</dbReference>
<feature type="domain" description="C2H2-type" evidence="7">
    <location>
        <begin position="364"/>
        <end position="394"/>
    </location>
</feature>
<gene>
    <name evidence="8" type="ORF">PFLG_01206</name>
</gene>
<sequence>MTFINNQLMMRHVNSVHSDERPFECKICHKSYKRGDHLKIHLLGHKISEEKNKYQCPICKTSCKSSRELIICQKSHSEGYKKPGYTSASSKLNQKGDSNVLSLINGKKNSRSKNVKQKQIENDNSNDNNNNNNNSKMKKNDKRDKLHNGVMENSTMNDDDNNMLQLMDEKNITEGKEGEVQKISRKGSFSIEGRTCNICKMVFANKKLMKRHLMCVHSDDRPYKCDICFKSYKRSDHLRNHLSSHNKTNEEKKHICLICEQSFATAKELKHHKIKHYKCPYENCSYTYSTISKMKYHLNKHKCNLVYTCPGCSQTFVIYKDYIEHKKMCFKKKYVCLECNKIYLHLNGYNKHINKIHLKINTVFKCKIKDCNKQFCSDFSLKEHVINFHKGIKRFFCSKCNISFGYRSSFRRHNVNMHS</sequence>
<dbReference type="GO" id="GO:0008270">
    <property type="term" value="F:zinc ion binding"/>
    <property type="evidence" value="ECO:0007669"/>
    <property type="project" value="UniProtKB-KW"/>
</dbReference>
<evidence type="ECO:0000256" key="2">
    <source>
        <dbReference type="ARBA" id="ARBA00022737"/>
    </source>
</evidence>
<feature type="domain" description="C2H2-type" evidence="7">
    <location>
        <begin position="194"/>
        <end position="222"/>
    </location>
</feature>
<feature type="domain" description="C2H2-type" evidence="7">
    <location>
        <begin position="223"/>
        <end position="250"/>
    </location>
</feature>
<dbReference type="Gene3D" id="3.30.160.60">
    <property type="entry name" value="Classic Zinc Finger"/>
    <property type="match status" value="5"/>
</dbReference>
<feature type="domain" description="C2H2-type" evidence="7">
    <location>
        <begin position="395"/>
        <end position="419"/>
    </location>
</feature>
<dbReference type="InterPro" id="IPR013087">
    <property type="entry name" value="Znf_C2H2_type"/>
</dbReference>
<reference evidence="9" key="1">
    <citation type="submission" date="2015-07" db="EMBL/GenBank/DDBJ databases">
        <title>Annotation of Plasmodium falciparum RAJ116.</title>
        <authorList>
            <consortium name="The Broad Institute Genome Sequencing Platform"/>
            <person name="Volkman S.K."/>
            <person name="Neafsey D.E."/>
            <person name="Dash A.P."/>
            <person name="Chitnis C.E."/>
            <person name="Hartl D.L."/>
            <person name="Young S.K."/>
            <person name="Zeng Q."/>
            <person name="Koehrsen M."/>
            <person name="Alvarado L."/>
            <person name="Berlin A."/>
            <person name="Borenstein D."/>
            <person name="Chapman S.B."/>
            <person name="Chen Z."/>
            <person name="Engels R."/>
            <person name="Freedman E."/>
            <person name="Gellesch M."/>
            <person name="Goldberg J."/>
            <person name="Griggs A."/>
            <person name="Gujja S."/>
            <person name="Heilman E.R."/>
            <person name="Heiman D.I."/>
            <person name="Howarth C."/>
            <person name="Jen D."/>
            <person name="Larson L."/>
            <person name="Mehta T."/>
            <person name="Neiman D."/>
            <person name="Park D."/>
            <person name="Pearson M."/>
            <person name="Roberts A."/>
            <person name="Saif S."/>
            <person name="Shea T."/>
            <person name="Shenoy N."/>
            <person name="Sisk P."/>
            <person name="Stolte C."/>
            <person name="Sykes S."/>
            <person name="Walk T."/>
            <person name="White J."/>
            <person name="Yandava C."/>
            <person name="Haas B."/>
            <person name="Henn M.R."/>
            <person name="Nusbaum C."/>
            <person name="Birren B."/>
        </authorList>
    </citation>
    <scope>NUCLEOTIDE SEQUENCE [LARGE SCALE GENOMIC DNA]</scope>
    <source>
        <strain evidence="9">RAJ116</strain>
    </source>
</reference>
<dbReference type="Pfam" id="PF12874">
    <property type="entry name" value="zf-met"/>
    <property type="match status" value="1"/>
</dbReference>
<proteinExistence type="predicted"/>
<dbReference type="SMART" id="SM00355">
    <property type="entry name" value="ZnF_C2H2"/>
    <property type="match status" value="10"/>
</dbReference>
<accession>A0A0L0CVG8</accession>
<evidence type="ECO:0000256" key="5">
    <source>
        <dbReference type="PROSITE-ProRule" id="PRU00042"/>
    </source>
</evidence>
<keyword evidence="4" id="KW-0862">Zinc</keyword>
<feature type="domain" description="C2H2-type" evidence="7">
    <location>
        <begin position="23"/>
        <end position="50"/>
    </location>
</feature>
<dbReference type="InterPro" id="IPR036236">
    <property type="entry name" value="Znf_C2H2_sf"/>
</dbReference>
<feature type="compositionally biased region" description="Low complexity" evidence="6">
    <location>
        <begin position="122"/>
        <end position="135"/>
    </location>
</feature>
<keyword evidence="2" id="KW-0677">Repeat</keyword>
<organism evidence="8 9">
    <name type="scientific">Plasmodium falciparum RAJ116</name>
    <dbReference type="NCBI Taxonomy" id="580058"/>
    <lineage>
        <taxon>Eukaryota</taxon>
        <taxon>Sar</taxon>
        <taxon>Alveolata</taxon>
        <taxon>Apicomplexa</taxon>
        <taxon>Aconoidasida</taxon>
        <taxon>Haemosporida</taxon>
        <taxon>Plasmodiidae</taxon>
        <taxon>Plasmodium</taxon>
        <taxon>Plasmodium (Laverania)</taxon>
    </lineage>
</organism>
<keyword evidence="1" id="KW-0479">Metal-binding</keyword>